<evidence type="ECO:0000256" key="2">
    <source>
        <dbReference type="ARBA" id="ARBA00022723"/>
    </source>
</evidence>
<proteinExistence type="predicted"/>
<dbReference type="AlphaFoldDB" id="A0A8T2ZCW2"/>
<dbReference type="GO" id="GO:0006355">
    <property type="term" value="P:regulation of DNA-templated transcription"/>
    <property type="evidence" value="ECO:0007669"/>
    <property type="project" value="TreeGrafter"/>
</dbReference>
<keyword evidence="8" id="KW-0539">Nucleus</keyword>
<keyword evidence="2" id="KW-0479">Metal-binding</keyword>
<evidence type="ECO:0000256" key="4">
    <source>
        <dbReference type="ARBA" id="ARBA00022771"/>
    </source>
</evidence>
<dbReference type="InterPro" id="IPR049808">
    <property type="entry name" value="CONSTANS-like_Bbox1"/>
</dbReference>
<feature type="domain" description="B box-type" evidence="11">
    <location>
        <begin position="1"/>
        <end position="47"/>
    </location>
</feature>
<dbReference type="GO" id="GO:0005634">
    <property type="term" value="C:nucleus"/>
    <property type="evidence" value="ECO:0007669"/>
    <property type="project" value="UniProtKB-SubCell"/>
</dbReference>
<evidence type="ECO:0000259" key="11">
    <source>
        <dbReference type="PROSITE" id="PS50119"/>
    </source>
</evidence>
<evidence type="ECO:0000256" key="9">
    <source>
        <dbReference type="PROSITE-ProRule" id="PRU00024"/>
    </source>
</evidence>
<keyword evidence="13" id="KW-1185">Reference proteome</keyword>
<evidence type="ECO:0000256" key="1">
    <source>
        <dbReference type="ARBA" id="ARBA00004123"/>
    </source>
</evidence>
<dbReference type="InterPro" id="IPR051979">
    <property type="entry name" value="B-box_zinc_finger"/>
</dbReference>
<dbReference type="InterPro" id="IPR000315">
    <property type="entry name" value="Znf_B-box"/>
</dbReference>
<dbReference type="GO" id="GO:0009640">
    <property type="term" value="P:photomorphogenesis"/>
    <property type="evidence" value="ECO:0007669"/>
    <property type="project" value="TreeGrafter"/>
</dbReference>
<dbReference type="PANTHER" id="PTHR31832:SF52">
    <property type="entry name" value="B-BOX ZINC FINGER PROTEIN 21"/>
    <property type="match status" value="1"/>
</dbReference>
<dbReference type="EMBL" id="JACEGQ020000002">
    <property type="protein sequence ID" value="KAH8515208.1"/>
    <property type="molecule type" value="Genomic_DNA"/>
</dbReference>
<gene>
    <name evidence="12" type="ORF">H0E87_003891</name>
</gene>
<feature type="region of interest" description="Disordered" evidence="10">
    <location>
        <begin position="124"/>
        <end position="160"/>
    </location>
</feature>
<evidence type="ECO:0000313" key="13">
    <source>
        <dbReference type="Proteomes" id="UP000807159"/>
    </source>
</evidence>
<evidence type="ECO:0000256" key="5">
    <source>
        <dbReference type="ARBA" id="ARBA00022833"/>
    </source>
</evidence>
<feature type="domain" description="B box-type" evidence="11">
    <location>
        <begin position="53"/>
        <end position="100"/>
    </location>
</feature>
<feature type="compositionally biased region" description="Polar residues" evidence="10">
    <location>
        <begin position="148"/>
        <end position="160"/>
    </location>
</feature>
<organism evidence="12 13">
    <name type="scientific">Populus deltoides</name>
    <name type="common">Eastern poplar</name>
    <name type="synonym">Eastern cottonwood</name>
    <dbReference type="NCBI Taxonomy" id="3696"/>
    <lineage>
        <taxon>Eukaryota</taxon>
        <taxon>Viridiplantae</taxon>
        <taxon>Streptophyta</taxon>
        <taxon>Embryophyta</taxon>
        <taxon>Tracheophyta</taxon>
        <taxon>Spermatophyta</taxon>
        <taxon>Magnoliopsida</taxon>
        <taxon>eudicotyledons</taxon>
        <taxon>Gunneridae</taxon>
        <taxon>Pentapetalae</taxon>
        <taxon>rosids</taxon>
        <taxon>fabids</taxon>
        <taxon>Malpighiales</taxon>
        <taxon>Salicaceae</taxon>
        <taxon>Saliceae</taxon>
        <taxon>Populus</taxon>
    </lineage>
</organism>
<dbReference type="Proteomes" id="UP000807159">
    <property type="component" value="Chromosome 2"/>
</dbReference>
<keyword evidence="5" id="KW-0862">Zinc</keyword>
<protein>
    <recommendedName>
        <fullName evidence="11">B box-type domain-containing protein</fullName>
    </recommendedName>
</protein>
<keyword evidence="3" id="KW-0677">Repeat</keyword>
<keyword evidence="4 9" id="KW-0863">Zinc-finger</keyword>
<dbReference type="PROSITE" id="PS50119">
    <property type="entry name" value="ZF_BBOX"/>
    <property type="match status" value="2"/>
</dbReference>
<dbReference type="Gene3D" id="3.30.160.60">
    <property type="entry name" value="Classic Zinc Finger"/>
    <property type="match status" value="1"/>
</dbReference>
<keyword evidence="6" id="KW-0805">Transcription regulation</keyword>
<dbReference type="GO" id="GO:0008270">
    <property type="term" value="F:zinc ion binding"/>
    <property type="evidence" value="ECO:0007669"/>
    <property type="project" value="UniProtKB-KW"/>
</dbReference>
<sequence>MKIQCDVCNKEEASVFCTADEAALCDTCDHRVHHANKLASKHQRFSLLHPSSKNFPICDVCQEKRAFLFCQQDRAILCRDCDGPIHTANEHTQKHNRFLLTGVKLSAKSAVYISSSFVTNSGGDLVPDSKSQQQQQQSIKKPVFDAPVNSNPPTVPSTLSTNTVVNKGGDNLVTNEGFGSTTSSTISEYLMETLPGWHVEDFLDSSTTPFGFCKIDDDLLPFMDPHDLESNMSSFSSESLGLWVPQAPSTPYTSQQYYYPQLVGQSGFKEIKETTNMKANRRLADDVFTVPQISLPANISSKRSRPLCEDDSDGIRKRVLSRSKSDGPILSSNAQSPWCTLLSCFIPITFPNPLQLWKKNFAWIVVLRPWHKTHPFDRDDQGLKWNAFELVRWIRFWFLKVHQREKSRKLDFRKDGGGTGCVVQTSEPAFPVKLRDHPNSLFDDDPNSIFADAPDDTEDGDDGSFGNSLHFGGGFFCETSSGSLPEDVRREIVELGFPDDGYNYLLHLRDIKSNVNGSGFYQNPKAKLHQLPHDIKVSEVFVLISWLMMHRELKSEDRNDKSIYNVASKSVGVRVQKVVDPEVAALLDDSDLSRFGSDAEDLEEDLGADVEGSEVVNEVTCGYVRYGGDRENVLGCGGVEKAMNVLVEARG</sequence>
<dbReference type="FunFam" id="3.30.160.60:FF:000856">
    <property type="entry name" value="B-box zinc finger protein 21"/>
    <property type="match status" value="1"/>
</dbReference>
<dbReference type="SMART" id="SM00336">
    <property type="entry name" value="BBOX"/>
    <property type="match status" value="2"/>
</dbReference>
<evidence type="ECO:0000256" key="7">
    <source>
        <dbReference type="ARBA" id="ARBA00023163"/>
    </source>
</evidence>
<comment type="caution">
    <text evidence="12">The sequence shown here is derived from an EMBL/GenBank/DDBJ whole genome shotgun (WGS) entry which is preliminary data.</text>
</comment>
<accession>A0A8T2ZCW2</accession>
<dbReference type="CDD" id="cd19821">
    <property type="entry name" value="Bbox1_BBX-like"/>
    <property type="match status" value="2"/>
</dbReference>
<feature type="compositionally biased region" description="Low complexity" evidence="10">
    <location>
        <begin position="129"/>
        <end position="141"/>
    </location>
</feature>
<evidence type="ECO:0000256" key="10">
    <source>
        <dbReference type="SAM" id="MobiDB-lite"/>
    </source>
</evidence>
<evidence type="ECO:0000256" key="3">
    <source>
        <dbReference type="ARBA" id="ARBA00022737"/>
    </source>
</evidence>
<evidence type="ECO:0000313" key="12">
    <source>
        <dbReference type="EMBL" id="KAH8515208.1"/>
    </source>
</evidence>
<reference evidence="12" key="1">
    <citation type="journal article" date="2021" name="J. Hered.">
        <title>Genome Assembly of Salicaceae Populus deltoides (Eastern Cottonwood) I-69 Based on Nanopore Sequencing and Hi-C Technologies.</title>
        <authorList>
            <person name="Bai S."/>
            <person name="Wu H."/>
            <person name="Zhang J."/>
            <person name="Pan Z."/>
            <person name="Zhao W."/>
            <person name="Li Z."/>
            <person name="Tong C."/>
        </authorList>
    </citation>
    <scope>NUCLEOTIDE SEQUENCE</scope>
    <source>
        <tissue evidence="12">Leaf</tissue>
    </source>
</reference>
<evidence type="ECO:0000256" key="8">
    <source>
        <dbReference type="ARBA" id="ARBA00023242"/>
    </source>
</evidence>
<dbReference type="GO" id="GO:0000976">
    <property type="term" value="F:transcription cis-regulatory region binding"/>
    <property type="evidence" value="ECO:0007669"/>
    <property type="project" value="UniProtKB-ARBA"/>
</dbReference>
<keyword evidence="7" id="KW-0804">Transcription</keyword>
<dbReference type="Pfam" id="PF00643">
    <property type="entry name" value="zf-B_box"/>
    <property type="match status" value="2"/>
</dbReference>
<comment type="subcellular location">
    <subcellularLocation>
        <location evidence="1">Nucleus</location>
    </subcellularLocation>
</comment>
<evidence type="ECO:0000256" key="6">
    <source>
        <dbReference type="ARBA" id="ARBA00023015"/>
    </source>
</evidence>
<dbReference type="PANTHER" id="PTHR31832">
    <property type="entry name" value="B-BOX ZINC FINGER PROTEIN 22"/>
    <property type="match status" value="1"/>
</dbReference>
<name>A0A8T2ZCW2_POPDE</name>